<feature type="region of interest" description="Disordered" evidence="1">
    <location>
        <begin position="1"/>
        <end position="20"/>
    </location>
</feature>
<evidence type="ECO:0000313" key="2">
    <source>
        <dbReference type="EMBL" id="KAF2873938.1"/>
    </source>
</evidence>
<name>A0A7C8MAY3_9PLEO</name>
<keyword evidence="3" id="KW-1185">Reference proteome</keyword>
<accession>A0A7C8MAY3</accession>
<sequence>MNHSATWTMPHPGPAPSQHRRQYQLHSGHRTVISNWHRPPSLTKFGTAAEERAAGWLSARLLTRRRVYLRSCLLHPGGPTCLFDVPNAMRSTRPSVTSARATAGRLQKPICPTLGQVPSPVPASTIPPRPGRPSAEYRLCSQAVMIGPPDKTSTTSSSSRLMSRVAIKR</sequence>
<reference evidence="2 3" key="1">
    <citation type="submission" date="2020-01" db="EMBL/GenBank/DDBJ databases">
        <authorList>
            <consortium name="DOE Joint Genome Institute"/>
            <person name="Haridas S."/>
            <person name="Albert R."/>
            <person name="Binder M."/>
            <person name="Bloem J."/>
            <person name="Labutti K."/>
            <person name="Salamov A."/>
            <person name="Andreopoulos B."/>
            <person name="Baker S.E."/>
            <person name="Barry K."/>
            <person name="Bills G."/>
            <person name="Bluhm B.H."/>
            <person name="Cannon C."/>
            <person name="Castanera R."/>
            <person name="Culley D.E."/>
            <person name="Daum C."/>
            <person name="Ezra D."/>
            <person name="Gonzalez J.B."/>
            <person name="Henrissat B."/>
            <person name="Kuo A."/>
            <person name="Liang C."/>
            <person name="Lipzen A."/>
            <person name="Lutzoni F."/>
            <person name="Magnuson J."/>
            <person name="Mondo S."/>
            <person name="Nolan M."/>
            <person name="Ohm R."/>
            <person name="Pangilinan J."/>
            <person name="Park H.-J.H."/>
            <person name="Ramirez L."/>
            <person name="Alfaro M."/>
            <person name="Sun H."/>
            <person name="Tritt A."/>
            <person name="Yoshinaga Y."/>
            <person name="Zwiers L.-H.L."/>
            <person name="Turgeon B.G."/>
            <person name="Goodwin S.B."/>
            <person name="Spatafora J.W."/>
            <person name="Crous P.W."/>
            <person name="Grigoriev I.V."/>
        </authorList>
    </citation>
    <scope>NUCLEOTIDE SEQUENCE [LARGE SCALE GENOMIC DNA]</scope>
    <source>
        <strain evidence="2 3">CBS 611.86</strain>
    </source>
</reference>
<feature type="region of interest" description="Disordered" evidence="1">
    <location>
        <begin position="146"/>
        <end position="169"/>
    </location>
</feature>
<dbReference type="AlphaFoldDB" id="A0A7C8MAY3"/>
<organism evidence="2 3">
    <name type="scientific">Massariosphaeria phaeospora</name>
    <dbReference type="NCBI Taxonomy" id="100035"/>
    <lineage>
        <taxon>Eukaryota</taxon>
        <taxon>Fungi</taxon>
        <taxon>Dikarya</taxon>
        <taxon>Ascomycota</taxon>
        <taxon>Pezizomycotina</taxon>
        <taxon>Dothideomycetes</taxon>
        <taxon>Pleosporomycetidae</taxon>
        <taxon>Pleosporales</taxon>
        <taxon>Pleosporales incertae sedis</taxon>
        <taxon>Massariosphaeria</taxon>
    </lineage>
</organism>
<dbReference type="EMBL" id="JAADJZ010000006">
    <property type="protein sequence ID" value="KAF2873938.1"/>
    <property type="molecule type" value="Genomic_DNA"/>
</dbReference>
<evidence type="ECO:0000256" key="1">
    <source>
        <dbReference type="SAM" id="MobiDB-lite"/>
    </source>
</evidence>
<comment type="caution">
    <text evidence="2">The sequence shown here is derived from an EMBL/GenBank/DDBJ whole genome shotgun (WGS) entry which is preliminary data.</text>
</comment>
<gene>
    <name evidence="2" type="ORF">BDV95DRAFT_317159</name>
</gene>
<protein>
    <submittedName>
        <fullName evidence="2">Uncharacterized protein</fullName>
    </submittedName>
</protein>
<evidence type="ECO:0000313" key="3">
    <source>
        <dbReference type="Proteomes" id="UP000481861"/>
    </source>
</evidence>
<dbReference type="Proteomes" id="UP000481861">
    <property type="component" value="Unassembled WGS sequence"/>
</dbReference>
<proteinExistence type="predicted"/>